<evidence type="ECO:0000256" key="9">
    <source>
        <dbReference type="ARBA" id="ARBA00022982"/>
    </source>
</evidence>
<keyword evidence="9" id="KW-0249">Electron transport</keyword>
<dbReference type="GO" id="GO:0005743">
    <property type="term" value="C:mitochondrial inner membrane"/>
    <property type="evidence" value="ECO:0007669"/>
    <property type="project" value="UniProtKB-SubCell"/>
</dbReference>
<reference evidence="20" key="1">
    <citation type="journal article" date="2016" name="Mitochondrial DNA Part B Resour">
        <title>The complete mitochondrial genome of Diadema setosum(Diadematacea: Diadematidae).</title>
        <authorList>
            <person name="Li C."/>
            <person name="Wu G."/>
            <person name="Fu W."/>
            <person name="Zeng X."/>
        </authorList>
    </citation>
    <scope>NUCLEOTIDE SEQUENCE</scope>
</reference>
<keyword evidence="11 16" id="KW-0520">NAD</keyword>
<keyword evidence="5" id="KW-0679">Respiratory chain</keyword>
<dbReference type="NCBIfam" id="TIGR01974">
    <property type="entry name" value="NDH_I_L"/>
    <property type="match status" value="1"/>
</dbReference>
<feature type="transmembrane region" description="Helical" evidence="16">
    <location>
        <begin position="488"/>
        <end position="509"/>
    </location>
</feature>
<feature type="transmembrane region" description="Helical" evidence="16">
    <location>
        <begin position="521"/>
        <end position="546"/>
    </location>
</feature>
<dbReference type="GO" id="GO:0003954">
    <property type="term" value="F:NADH dehydrogenase activity"/>
    <property type="evidence" value="ECO:0007669"/>
    <property type="project" value="TreeGrafter"/>
</dbReference>
<geneLocation type="mitochondrion" evidence="20"/>
<organism evidence="20">
    <name type="scientific">Diadema setosum</name>
    <name type="common">Long-spined sea urchin</name>
    <name type="synonym">Echinometra setosa</name>
    <dbReference type="NCBI Taxonomy" id="31175"/>
    <lineage>
        <taxon>Eukaryota</taxon>
        <taxon>Metazoa</taxon>
        <taxon>Echinodermata</taxon>
        <taxon>Eleutherozoa</taxon>
        <taxon>Echinozoa</taxon>
        <taxon>Echinoidea</taxon>
        <taxon>Euechinoidea</taxon>
        <taxon>Acroechinoidea</taxon>
        <taxon>Diadematoida</taxon>
        <taxon>Diadematidae</taxon>
        <taxon>Diadema</taxon>
    </lineage>
</organism>
<dbReference type="AlphaFoldDB" id="A0A343AW62"/>
<dbReference type="GO" id="GO:0042773">
    <property type="term" value="P:ATP synthesis coupled electron transport"/>
    <property type="evidence" value="ECO:0007669"/>
    <property type="project" value="InterPro"/>
</dbReference>
<evidence type="ECO:0000259" key="18">
    <source>
        <dbReference type="Pfam" id="PF00662"/>
    </source>
</evidence>
<comment type="catalytic activity">
    <reaction evidence="15 16">
        <text>a ubiquinone + NADH + 5 H(+)(in) = a ubiquinol + NAD(+) + 4 H(+)(out)</text>
        <dbReference type="Rhea" id="RHEA:29091"/>
        <dbReference type="Rhea" id="RHEA-COMP:9565"/>
        <dbReference type="Rhea" id="RHEA-COMP:9566"/>
        <dbReference type="ChEBI" id="CHEBI:15378"/>
        <dbReference type="ChEBI" id="CHEBI:16389"/>
        <dbReference type="ChEBI" id="CHEBI:17976"/>
        <dbReference type="ChEBI" id="CHEBI:57540"/>
        <dbReference type="ChEBI" id="CHEBI:57945"/>
        <dbReference type="EC" id="7.1.1.2"/>
    </reaction>
</comment>
<name>A0A343AW62_DIASE</name>
<dbReference type="Pfam" id="PF00662">
    <property type="entry name" value="Proton_antipo_N"/>
    <property type="match status" value="1"/>
</dbReference>
<dbReference type="PANTHER" id="PTHR42829">
    <property type="entry name" value="NADH-UBIQUINONE OXIDOREDUCTASE CHAIN 5"/>
    <property type="match status" value="1"/>
</dbReference>
<dbReference type="InterPro" id="IPR010934">
    <property type="entry name" value="NADH_DH_su5_C"/>
</dbReference>
<dbReference type="CTD" id="30900695"/>
<evidence type="ECO:0000256" key="4">
    <source>
        <dbReference type="ARBA" id="ARBA00022448"/>
    </source>
</evidence>
<evidence type="ECO:0000256" key="6">
    <source>
        <dbReference type="ARBA" id="ARBA00022692"/>
    </source>
</evidence>
<proteinExistence type="inferred from homology"/>
<feature type="transmembrane region" description="Helical" evidence="16">
    <location>
        <begin position="204"/>
        <end position="225"/>
    </location>
</feature>
<keyword evidence="13 16" id="KW-0496">Mitochondrion</keyword>
<evidence type="ECO:0000256" key="13">
    <source>
        <dbReference type="ARBA" id="ARBA00023128"/>
    </source>
</evidence>
<evidence type="ECO:0000256" key="15">
    <source>
        <dbReference type="ARBA" id="ARBA00049551"/>
    </source>
</evidence>
<keyword evidence="12 16" id="KW-0830">Ubiquinone</keyword>
<comment type="function">
    <text evidence="16">Core subunit of the mitochondrial membrane respiratory chain NADH dehydrogenase (Complex I) which catalyzes electron transfer from NADH through the respiratory chain, using ubiquinone as an electron acceptor. Essential for the catalytic activity and assembly of complex I.</text>
</comment>
<evidence type="ECO:0000256" key="14">
    <source>
        <dbReference type="ARBA" id="ARBA00023136"/>
    </source>
</evidence>
<dbReference type="InterPro" id="IPR001516">
    <property type="entry name" value="Proton_antipo_N"/>
</dbReference>
<dbReference type="PANTHER" id="PTHR42829:SF2">
    <property type="entry name" value="NADH-UBIQUINONE OXIDOREDUCTASE CHAIN 5"/>
    <property type="match status" value="1"/>
</dbReference>
<feature type="transmembrane region" description="Helical" evidence="16">
    <location>
        <begin position="619"/>
        <end position="636"/>
    </location>
</feature>
<evidence type="ECO:0000313" key="20">
    <source>
        <dbReference type="EMBL" id="APT41354.1"/>
    </source>
</evidence>
<keyword evidence="4 16" id="KW-0813">Transport</keyword>
<evidence type="ECO:0000256" key="16">
    <source>
        <dbReference type="RuleBase" id="RU003404"/>
    </source>
</evidence>
<evidence type="ECO:0000256" key="8">
    <source>
        <dbReference type="ARBA" id="ARBA00022967"/>
    </source>
</evidence>
<keyword evidence="10 16" id="KW-1133">Transmembrane helix</keyword>
<dbReference type="PRINTS" id="PR01434">
    <property type="entry name" value="NADHDHGNASE5"/>
</dbReference>
<dbReference type="InterPro" id="IPR003945">
    <property type="entry name" value="NU5C-like"/>
</dbReference>
<evidence type="ECO:0000256" key="10">
    <source>
        <dbReference type="ARBA" id="ARBA00022989"/>
    </source>
</evidence>
<feature type="transmembrane region" description="Helical" evidence="16">
    <location>
        <begin position="278"/>
        <end position="296"/>
    </location>
</feature>
<keyword evidence="8" id="KW-1278">Translocase</keyword>
<feature type="transmembrane region" description="Helical" evidence="16">
    <location>
        <begin position="445"/>
        <end position="467"/>
    </location>
</feature>
<evidence type="ECO:0000259" key="19">
    <source>
        <dbReference type="Pfam" id="PF06455"/>
    </source>
</evidence>
<feature type="transmembrane region" description="Helical" evidence="16">
    <location>
        <begin position="66"/>
        <end position="85"/>
    </location>
</feature>
<dbReference type="GO" id="GO:0008137">
    <property type="term" value="F:NADH dehydrogenase (ubiquinone) activity"/>
    <property type="evidence" value="ECO:0007669"/>
    <property type="project" value="UniProtKB-EC"/>
</dbReference>
<feature type="transmembrane region" description="Helical" evidence="16">
    <location>
        <begin position="237"/>
        <end position="257"/>
    </location>
</feature>
<comment type="subcellular location">
    <subcellularLocation>
        <location evidence="1">Mitochondrion inner membrane</location>
        <topology evidence="1">Multi-pass membrane protein</topology>
    </subcellularLocation>
</comment>
<evidence type="ECO:0000259" key="17">
    <source>
        <dbReference type="Pfam" id="PF00361"/>
    </source>
</evidence>
<keyword evidence="6 16" id="KW-0812">Transmembrane</keyword>
<dbReference type="RefSeq" id="YP_009343952.1">
    <property type="nucleotide sequence ID" value="NC_033522.1"/>
</dbReference>
<feature type="transmembrane region" description="Helical" evidence="16">
    <location>
        <begin position="6"/>
        <end position="27"/>
    </location>
</feature>
<dbReference type="Pfam" id="PF06455">
    <property type="entry name" value="NADH5_C"/>
    <property type="match status" value="1"/>
</dbReference>
<protein>
    <recommendedName>
        <fullName evidence="3 16">NADH-ubiquinone oxidoreductase chain 5</fullName>
        <ecNumber evidence="2 16">7.1.1.2</ecNumber>
    </recommendedName>
</protein>
<evidence type="ECO:0000256" key="2">
    <source>
        <dbReference type="ARBA" id="ARBA00012944"/>
    </source>
</evidence>
<keyword evidence="7" id="KW-0999">Mitochondrion inner membrane</keyword>
<feature type="domain" description="NADH dehydrogenase subunit 5 C-terminal" evidence="19">
    <location>
        <begin position="457"/>
        <end position="633"/>
    </location>
</feature>
<feature type="transmembrane region" description="Helical" evidence="16">
    <location>
        <begin position="308"/>
        <end position="329"/>
    </location>
</feature>
<evidence type="ECO:0000256" key="7">
    <source>
        <dbReference type="ARBA" id="ARBA00022792"/>
    </source>
</evidence>
<dbReference type="InterPro" id="IPR001750">
    <property type="entry name" value="ND/Mrp_TM"/>
</dbReference>
<accession>A0A343AW62</accession>
<dbReference type="GeneID" id="30900695"/>
<feature type="transmembrane region" description="Helical" evidence="16">
    <location>
        <begin position="117"/>
        <end position="137"/>
    </location>
</feature>
<dbReference type="GO" id="GO:0015990">
    <property type="term" value="P:electron transport coupled proton transport"/>
    <property type="evidence" value="ECO:0007669"/>
    <property type="project" value="TreeGrafter"/>
</dbReference>
<keyword evidence="14 16" id="KW-0472">Membrane</keyword>
<sequence>MVITSPSILATIILGSMLVLAISTFIFSKSLTSPYTPLNTSNSAFSGLSQTYRDSSTITKFSTGPLAINVLKVTALISLISLIIFTTSDFQQFNITFSLWLNNTPTTISLNMLYDQYSIIFITVALLVTWSIMEFSFYYMSEDPFESHFYRLLIIFLLNMLILTSSNSFFLIFLGWEGVGFLSFLLISWWLTRNDASSSALQAVIYNRVGDIGLITFMSLAILLFNSWNLTEILSSGLVQAHYTPFLLFGLILAAAGKSAQFGLHPWLPAAMEGPTPVSALLHSSTMVVAGVFLLIRTAPLFEGQKFFQTTVLILGGLTAIFAATTAVAQHDIKKIIAYSTTSQLGLMVSAVGLGQPLLAFFHICTHAFFKAMLFMCSGSVIHSLGDQQDLRKMSGLSKLLPVTSSCLVLGSLALMGTPFLAGFYSKDLILEAASAGFLNTLGLILSLAATLLTAAYSFRIIYFCLLSEPSISPLSPIGEENSNLTNALLRLSIGTILSGWFFSSFLFILPSFNVPPFSKILPLLVTVVGTFLLIALLVFLSSTLLSNNLHTAFTMQWFYSDIAHSVLTASSFFSSLLLSTRTLDRGWQESAGPQGVASTATSLTKINQSSQTGLIKNYILSSLFLILLLLVLSWISS</sequence>
<evidence type="ECO:0000256" key="1">
    <source>
        <dbReference type="ARBA" id="ARBA00004448"/>
    </source>
</evidence>
<feature type="transmembrane region" description="Helical" evidence="16">
    <location>
        <begin position="403"/>
        <end position="425"/>
    </location>
</feature>
<evidence type="ECO:0000256" key="5">
    <source>
        <dbReference type="ARBA" id="ARBA00022660"/>
    </source>
</evidence>
<feature type="transmembrane region" description="Helical" evidence="16">
    <location>
        <begin position="149"/>
        <end position="165"/>
    </location>
</feature>
<comment type="similarity">
    <text evidence="16">Belongs to the complex I subunit 5 family.</text>
</comment>
<evidence type="ECO:0000256" key="12">
    <source>
        <dbReference type="ARBA" id="ARBA00023075"/>
    </source>
</evidence>
<dbReference type="EMBL" id="KX385835">
    <property type="protein sequence ID" value="APT41354.1"/>
    <property type="molecule type" value="Genomic_DNA"/>
</dbReference>
<evidence type="ECO:0000256" key="11">
    <source>
        <dbReference type="ARBA" id="ARBA00023027"/>
    </source>
</evidence>
<dbReference type="InterPro" id="IPR018393">
    <property type="entry name" value="NADHpl_OxRdtase_5_subgr"/>
</dbReference>
<feature type="domain" description="NADH:quinone oxidoreductase/Mrp antiporter transmembrane" evidence="17">
    <location>
        <begin position="166"/>
        <end position="450"/>
    </location>
</feature>
<dbReference type="EC" id="7.1.1.2" evidence="2 16"/>
<dbReference type="Pfam" id="PF00361">
    <property type="entry name" value="Proton_antipo_M"/>
    <property type="match status" value="1"/>
</dbReference>
<evidence type="ECO:0000256" key="3">
    <source>
        <dbReference type="ARBA" id="ARBA00021096"/>
    </source>
</evidence>
<feature type="domain" description="NADH-Ubiquinone oxidoreductase (complex I) chain 5 N-terminal" evidence="18">
    <location>
        <begin position="100"/>
        <end position="150"/>
    </location>
</feature>
<feature type="transmembrane region" description="Helical" evidence="16">
    <location>
        <begin position="171"/>
        <end position="192"/>
    </location>
</feature>